<dbReference type="Proteomes" id="UP001142055">
    <property type="component" value="Chromosome 2"/>
</dbReference>
<feature type="transmembrane region" description="Helical" evidence="12">
    <location>
        <begin position="109"/>
        <end position="126"/>
    </location>
</feature>
<evidence type="ECO:0000256" key="9">
    <source>
        <dbReference type="ARBA" id="ARBA00023065"/>
    </source>
</evidence>
<dbReference type="PROSITE" id="PS51013">
    <property type="entry name" value="PANNEXIN"/>
    <property type="match status" value="1"/>
</dbReference>
<keyword evidence="8 12" id="KW-1133">Transmembrane helix</keyword>
<dbReference type="PANTHER" id="PTHR11893:SF41">
    <property type="entry name" value="INNEXIN INX2"/>
    <property type="match status" value="1"/>
</dbReference>
<reference evidence="13" key="1">
    <citation type="submission" date="2022-12" db="EMBL/GenBank/DDBJ databases">
        <title>Genome assemblies of Blomia tropicalis.</title>
        <authorList>
            <person name="Cui Y."/>
        </authorList>
    </citation>
    <scope>NUCLEOTIDE SEQUENCE</scope>
    <source>
        <tissue evidence="13">Adult mites</tissue>
    </source>
</reference>
<keyword evidence="5 12" id="KW-0812">Transmembrane</keyword>
<evidence type="ECO:0000256" key="7">
    <source>
        <dbReference type="ARBA" id="ARBA00022949"/>
    </source>
</evidence>
<comment type="similarity">
    <text evidence="12">Belongs to the pannexin family.</text>
</comment>
<dbReference type="Pfam" id="PF00876">
    <property type="entry name" value="Innexin"/>
    <property type="match status" value="1"/>
</dbReference>
<feature type="transmembrane region" description="Helical" evidence="12">
    <location>
        <begin position="30"/>
        <end position="48"/>
    </location>
</feature>
<keyword evidence="14" id="KW-1185">Reference proteome</keyword>
<evidence type="ECO:0000256" key="11">
    <source>
        <dbReference type="ARBA" id="ARBA00023303"/>
    </source>
</evidence>
<gene>
    <name evidence="12" type="primary">inx</name>
    <name evidence="13" type="ORF">RDWZM_006103</name>
</gene>
<dbReference type="EMBL" id="JAPWDV010000002">
    <property type="protein sequence ID" value="KAJ6220291.1"/>
    <property type="molecule type" value="Genomic_DNA"/>
</dbReference>
<dbReference type="GO" id="GO:0007602">
    <property type="term" value="P:phototransduction"/>
    <property type="evidence" value="ECO:0007669"/>
    <property type="project" value="TreeGrafter"/>
</dbReference>
<dbReference type="GO" id="GO:0005243">
    <property type="term" value="F:gap junction channel activity"/>
    <property type="evidence" value="ECO:0007669"/>
    <property type="project" value="TreeGrafter"/>
</dbReference>
<dbReference type="GO" id="GO:0005886">
    <property type="term" value="C:plasma membrane"/>
    <property type="evidence" value="ECO:0007669"/>
    <property type="project" value="UniProtKB-SubCell"/>
</dbReference>
<dbReference type="InterPro" id="IPR000990">
    <property type="entry name" value="Innexin"/>
</dbReference>
<evidence type="ECO:0000256" key="8">
    <source>
        <dbReference type="ARBA" id="ARBA00022989"/>
    </source>
</evidence>
<dbReference type="OMA" id="LFFYGYV"/>
<evidence type="ECO:0000256" key="3">
    <source>
        <dbReference type="ARBA" id="ARBA00022448"/>
    </source>
</evidence>
<comment type="subcellular location">
    <subcellularLocation>
        <location evidence="1">Cell junction</location>
        <location evidence="1">Gap junction</location>
    </subcellularLocation>
    <subcellularLocation>
        <location evidence="2 12">Cell membrane</location>
        <topology evidence="2 12">Multi-pass membrane protein</topology>
    </subcellularLocation>
</comment>
<dbReference type="GO" id="GO:0034220">
    <property type="term" value="P:monoatomic ion transmembrane transport"/>
    <property type="evidence" value="ECO:0007669"/>
    <property type="project" value="UniProtKB-KW"/>
</dbReference>
<evidence type="ECO:0000256" key="2">
    <source>
        <dbReference type="ARBA" id="ARBA00004651"/>
    </source>
</evidence>
<evidence type="ECO:0000256" key="10">
    <source>
        <dbReference type="ARBA" id="ARBA00023136"/>
    </source>
</evidence>
<comment type="caution">
    <text evidence="13">The sequence shown here is derived from an EMBL/GenBank/DDBJ whole genome shotgun (WGS) entry which is preliminary data.</text>
</comment>
<dbReference type="PANTHER" id="PTHR11893">
    <property type="entry name" value="INNEXIN"/>
    <property type="match status" value="1"/>
</dbReference>
<accession>A0A9Q0M6F2</accession>
<keyword evidence="11 12" id="KW-0407">Ion channel</keyword>
<evidence type="ECO:0000256" key="6">
    <source>
        <dbReference type="ARBA" id="ARBA00022868"/>
    </source>
</evidence>
<keyword evidence="7" id="KW-0965">Cell junction</keyword>
<keyword evidence="3 12" id="KW-0813">Transport</keyword>
<feature type="transmembrane region" description="Helical" evidence="12">
    <location>
        <begin position="268"/>
        <end position="292"/>
    </location>
</feature>
<evidence type="ECO:0000256" key="1">
    <source>
        <dbReference type="ARBA" id="ARBA00004610"/>
    </source>
</evidence>
<protein>
    <recommendedName>
        <fullName evidence="12">Innexin</fullName>
    </recommendedName>
</protein>
<comment type="function">
    <text evidence="12">Structural component of the gap junctions.</text>
</comment>
<dbReference type="AlphaFoldDB" id="A0A9Q0M6F2"/>
<dbReference type="GO" id="GO:0005921">
    <property type="term" value="C:gap junction"/>
    <property type="evidence" value="ECO:0007669"/>
    <property type="project" value="UniProtKB-SubCell"/>
</dbReference>
<evidence type="ECO:0000256" key="4">
    <source>
        <dbReference type="ARBA" id="ARBA00022475"/>
    </source>
</evidence>
<organism evidence="13 14">
    <name type="scientific">Blomia tropicalis</name>
    <name type="common">Mite</name>
    <dbReference type="NCBI Taxonomy" id="40697"/>
    <lineage>
        <taxon>Eukaryota</taxon>
        <taxon>Metazoa</taxon>
        <taxon>Ecdysozoa</taxon>
        <taxon>Arthropoda</taxon>
        <taxon>Chelicerata</taxon>
        <taxon>Arachnida</taxon>
        <taxon>Acari</taxon>
        <taxon>Acariformes</taxon>
        <taxon>Sarcoptiformes</taxon>
        <taxon>Astigmata</taxon>
        <taxon>Glycyphagoidea</taxon>
        <taxon>Echimyopodidae</taxon>
        <taxon>Blomia</taxon>
    </lineage>
</organism>
<keyword evidence="10 12" id="KW-0472">Membrane</keyword>
<sequence>MHQLFNSLKGLIKPKLCITDNIVFRLHYRTTVVILLAFSIMVTAQQYFGDPISCITKRNIPANLLDSYCWIHSTFSIENSWNGKVGVDIPYPGVDNSKEMNAFRVYHTYYQWVCFFLFIQAIFFYLPHLMWKTIEGGLIRNLILGLDKPIVKSEDLLMNIDLLSDYLRRSFTMHKKLFFGYILSEILNLINVLVQMLMVDTFLGGQFFNYGWSVLQWNNWSWPLNYNPMIQLFPRLTKCEFFQYGPSAGIERFDTMCLLPVNILNEKLYIFMWFWFYSLTIVSIITVVYRLLMISFLSTQTLAIFLNCRTLKRNKITNILQNGNIGDWFLLYLLSKNIDPLNFHDLMLHLEMKIKNKILSNHIENEMDKYNLHRLD</sequence>
<name>A0A9Q0M6F2_BLOTA</name>
<feature type="transmembrane region" description="Helical" evidence="12">
    <location>
        <begin position="178"/>
        <end position="198"/>
    </location>
</feature>
<evidence type="ECO:0000256" key="5">
    <source>
        <dbReference type="ARBA" id="ARBA00022692"/>
    </source>
</evidence>
<keyword evidence="9 12" id="KW-0406">Ion transport</keyword>
<evidence type="ECO:0000313" key="14">
    <source>
        <dbReference type="Proteomes" id="UP001142055"/>
    </source>
</evidence>
<proteinExistence type="inferred from homology"/>
<keyword evidence="4" id="KW-1003">Cell membrane</keyword>
<keyword evidence="6" id="KW-0303">Gap junction</keyword>
<evidence type="ECO:0000313" key="13">
    <source>
        <dbReference type="EMBL" id="KAJ6220291.1"/>
    </source>
</evidence>
<dbReference type="PRINTS" id="PR01262">
    <property type="entry name" value="INNEXIN"/>
</dbReference>
<evidence type="ECO:0000256" key="12">
    <source>
        <dbReference type="RuleBase" id="RU010713"/>
    </source>
</evidence>